<dbReference type="AlphaFoldDB" id="A0A8X6V1Q5"/>
<sequence length="112" mass="12725">RRASRRASRAPRSWKCAQEWHQLDPLCSKGKRRLMRSVETRLLLYVQTGCGRSHQEPSMSEKWVDACLYPSRMKNGVNGLMENGTHALHGNPTMTGGLIAKRRLSQFMSIGI</sequence>
<keyword evidence="2" id="KW-1185">Reference proteome</keyword>
<evidence type="ECO:0000313" key="1">
    <source>
        <dbReference type="EMBL" id="GFX89954.1"/>
    </source>
</evidence>
<name>A0A8X6V1Q5_TRICX</name>
<protein>
    <submittedName>
        <fullName evidence="1">Uncharacterized protein</fullName>
    </submittedName>
</protein>
<feature type="non-terminal residue" evidence="1">
    <location>
        <position position="1"/>
    </location>
</feature>
<organism evidence="1 2">
    <name type="scientific">Trichonephila clavipes</name>
    <name type="common">Golden silk orbweaver</name>
    <name type="synonym">Nephila clavipes</name>
    <dbReference type="NCBI Taxonomy" id="2585209"/>
    <lineage>
        <taxon>Eukaryota</taxon>
        <taxon>Metazoa</taxon>
        <taxon>Ecdysozoa</taxon>
        <taxon>Arthropoda</taxon>
        <taxon>Chelicerata</taxon>
        <taxon>Arachnida</taxon>
        <taxon>Araneae</taxon>
        <taxon>Araneomorphae</taxon>
        <taxon>Entelegynae</taxon>
        <taxon>Araneoidea</taxon>
        <taxon>Nephilidae</taxon>
        <taxon>Trichonephila</taxon>
    </lineage>
</organism>
<proteinExistence type="predicted"/>
<accession>A0A8X6V1Q5</accession>
<gene>
    <name evidence="1" type="ORF">TNCV_886521</name>
</gene>
<reference evidence="1" key="1">
    <citation type="submission" date="2020-08" db="EMBL/GenBank/DDBJ databases">
        <title>Multicomponent nature underlies the extraordinary mechanical properties of spider dragline silk.</title>
        <authorList>
            <person name="Kono N."/>
            <person name="Nakamura H."/>
            <person name="Mori M."/>
            <person name="Yoshida Y."/>
            <person name="Ohtoshi R."/>
            <person name="Malay A.D."/>
            <person name="Moran D.A.P."/>
            <person name="Tomita M."/>
            <person name="Numata K."/>
            <person name="Arakawa K."/>
        </authorList>
    </citation>
    <scope>NUCLEOTIDE SEQUENCE</scope>
</reference>
<dbReference type="EMBL" id="BMAU01021087">
    <property type="protein sequence ID" value="GFX89954.1"/>
    <property type="molecule type" value="Genomic_DNA"/>
</dbReference>
<comment type="caution">
    <text evidence="1">The sequence shown here is derived from an EMBL/GenBank/DDBJ whole genome shotgun (WGS) entry which is preliminary data.</text>
</comment>
<evidence type="ECO:0000313" key="2">
    <source>
        <dbReference type="Proteomes" id="UP000887159"/>
    </source>
</evidence>
<dbReference type="Proteomes" id="UP000887159">
    <property type="component" value="Unassembled WGS sequence"/>
</dbReference>